<protein>
    <recommendedName>
        <fullName evidence="1">SnoaL-like domain-containing protein</fullName>
    </recommendedName>
</protein>
<dbReference type="RefSeq" id="WP_204010008.1">
    <property type="nucleotide sequence ID" value="NZ_BOOG01000004.1"/>
</dbReference>
<dbReference type="Gene3D" id="3.10.450.50">
    <property type="match status" value="1"/>
</dbReference>
<dbReference type="Pfam" id="PF12680">
    <property type="entry name" value="SnoaL_2"/>
    <property type="match status" value="1"/>
</dbReference>
<dbReference type="Proteomes" id="UP000610966">
    <property type="component" value="Unassembled WGS sequence"/>
</dbReference>
<feature type="domain" description="SnoaL-like" evidence="1">
    <location>
        <begin position="13"/>
        <end position="112"/>
    </location>
</feature>
<dbReference type="InterPro" id="IPR037401">
    <property type="entry name" value="SnoaL-like"/>
</dbReference>
<evidence type="ECO:0000313" key="2">
    <source>
        <dbReference type="EMBL" id="GIH68043.1"/>
    </source>
</evidence>
<organism evidence="2 3">
    <name type="scientific">Sphaerimonospora thailandensis</name>
    <dbReference type="NCBI Taxonomy" id="795644"/>
    <lineage>
        <taxon>Bacteria</taxon>
        <taxon>Bacillati</taxon>
        <taxon>Actinomycetota</taxon>
        <taxon>Actinomycetes</taxon>
        <taxon>Streptosporangiales</taxon>
        <taxon>Streptosporangiaceae</taxon>
        <taxon>Sphaerimonospora</taxon>
    </lineage>
</organism>
<gene>
    <name evidence="2" type="ORF">Mth01_02960</name>
</gene>
<keyword evidence="3" id="KW-1185">Reference proteome</keyword>
<dbReference type="InterPro" id="IPR032710">
    <property type="entry name" value="NTF2-like_dom_sf"/>
</dbReference>
<evidence type="ECO:0000259" key="1">
    <source>
        <dbReference type="Pfam" id="PF12680"/>
    </source>
</evidence>
<sequence>MPTRDDIRRLCDAYIAAVSAHDLDAVIALFAEDAVQHEPVGSPPNVGRAAILGFFRASNDVPFTLTRFGPVTVVGDRAAFQVHVAMDTPNGPFAMTTTDVIRVDENCRITEILAFPDREASPDDAPGARLVFAK</sequence>
<dbReference type="AlphaFoldDB" id="A0A8J3VXL3"/>
<dbReference type="SUPFAM" id="SSF54427">
    <property type="entry name" value="NTF2-like"/>
    <property type="match status" value="1"/>
</dbReference>
<name>A0A8J3VXL3_9ACTN</name>
<evidence type="ECO:0000313" key="3">
    <source>
        <dbReference type="Proteomes" id="UP000610966"/>
    </source>
</evidence>
<comment type="caution">
    <text evidence="2">The sequence shown here is derived from an EMBL/GenBank/DDBJ whole genome shotgun (WGS) entry which is preliminary data.</text>
</comment>
<dbReference type="EMBL" id="BOOG01000004">
    <property type="protein sequence ID" value="GIH68043.1"/>
    <property type="molecule type" value="Genomic_DNA"/>
</dbReference>
<reference evidence="2" key="1">
    <citation type="submission" date="2021-01" db="EMBL/GenBank/DDBJ databases">
        <title>Whole genome shotgun sequence of Sphaerimonospora thailandensis NBRC 107569.</title>
        <authorList>
            <person name="Komaki H."/>
            <person name="Tamura T."/>
        </authorList>
    </citation>
    <scope>NUCLEOTIDE SEQUENCE</scope>
    <source>
        <strain evidence="2">NBRC 107569</strain>
    </source>
</reference>
<accession>A0A8J3VXL3</accession>
<proteinExistence type="predicted"/>